<name>A0A0F9Y764_9ZZZZ</name>
<reference evidence="3" key="1">
    <citation type="journal article" date="2015" name="Nature">
        <title>Complex archaea that bridge the gap between prokaryotes and eukaryotes.</title>
        <authorList>
            <person name="Spang A."/>
            <person name="Saw J.H."/>
            <person name="Jorgensen S.L."/>
            <person name="Zaremba-Niedzwiedzka K."/>
            <person name="Martijn J."/>
            <person name="Lind A.E."/>
            <person name="van Eijk R."/>
            <person name="Schleper C."/>
            <person name="Guy L."/>
            <person name="Ettema T.J."/>
        </authorList>
    </citation>
    <scope>NUCLEOTIDE SEQUENCE</scope>
</reference>
<sequence length="247" mass="27458">MTADRTSIDIAVNDEHIAGTFLAPESKMPGILFVHGWGGSQQRDLERAKGIAGLGCVCLTFDMRGHEKTLIQKQTVNREHNLADLLAAYDELARHPAVDCNSIAVIGTSYGGYLAAIVCGLRPVKWLALRVPAIYWDEEWTSPKEQLDRQRLMAYRMKQLRPEDNRALAACSTFGGDVLIVESEKDAFVPHETIVSYRSAFVSAHSMTHRLIDGADHALSSEECQKAYTFLLHNWISEMIIGARVGM</sequence>
<proteinExistence type="predicted"/>
<dbReference type="Pfam" id="PF00326">
    <property type="entry name" value="Peptidase_S9"/>
    <property type="match status" value="1"/>
</dbReference>
<gene>
    <name evidence="3" type="ORF">LCGC14_0125650</name>
</gene>
<comment type="caution">
    <text evidence="3">The sequence shown here is derived from an EMBL/GenBank/DDBJ whole genome shotgun (WGS) entry which is preliminary data.</text>
</comment>
<dbReference type="Gene3D" id="3.40.50.1820">
    <property type="entry name" value="alpha/beta hydrolase"/>
    <property type="match status" value="1"/>
</dbReference>
<dbReference type="PANTHER" id="PTHR22946:SF5">
    <property type="entry name" value="PEPTIDASE S9 PROLYL OLIGOPEPTIDASE CATALYTIC DOMAIN-CONTAINING PROTEIN"/>
    <property type="match status" value="1"/>
</dbReference>
<keyword evidence="1" id="KW-0378">Hydrolase</keyword>
<accession>A0A0F9Y764</accession>
<dbReference type="PANTHER" id="PTHR22946">
    <property type="entry name" value="DIENELACTONE HYDROLASE DOMAIN-CONTAINING PROTEIN-RELATED"/>
    <property type="match status" value="1"/>
</dbReference>
<evidence type="ECO:0000259" key="2">
    <source>
        <dbReference type="Pfam" id="PF00326"/>
    </source>
</evidence>
<dbReference type="PROSITE" id="PS00708">
    <property type="entry name" value="PRO_ENDOPEP_SER"/>
    <property type="match status" value="1"/>
</dbReference>
<dbReference type="GO" id="GO:0004252">
    <property type="term" value="F:serine-type endopeptidase activity"/>
    <property type="evidence" value="ECO:0007669"/>
    <property type="project" value="InterPro"/>
</dbReference>
<dbReference type="InterPro" id="IPR002471">
    <property type="entry name" value="Pept_S9_AS"/>
</dbReference>
<dbReference type="EMBL" id="LAZR01000040">
    <property type="protein sequence ID" value="KKO00474.1"/>
    <property type="molecule type" value="Genomic_DNA"/>
</dbReference>
<dbReference type="InterPro" id="IPR050261">
    <property type="entry name" value="FrsA_esterase"/>
</dbReference>
<feature type="domain" description="Peptidase S9 prolyl oligopeptidase catalytic" evidence="2">
    <location>
        <begin position="54"/>
        <end position="236"/>
    </location>
</feature>
<dbReference type="SUPFAM" id="SSF53474">
    <property type="entry name" value="alpha/beta-Hydrolases"/>
    <property type="match status" value="1"/>
</dbReference>
<dbReference type="AlphaFoldDB" id="A0A0F9Y764"/>
<protein>
    <recommendedName>
        <fullName evidence="2">Peptidase S9 prolyl oligopeptidase catalytic domain-containing protein</fullName>
    </recommendedName>
</protein>
<dbReference type="InterPro" id="IPR001375">
    <property type="entry name" value="Peptidase_S9_cat"/>
</dbReference>
<dbReference type="InterPro" id="IPR029058">
    <property type="entry name" value="AB_hydrolase_fold"/>
</dbReference>
<dbReference type="GO" id="GO:0006508">
    <property type="term" value="P:proteolysis"/>
    <property type="evidence" value="ECO:0007669"/>
    <property type="project" value="InterPro"/>
</dbReference>
<evidence type="ECO:0000256" key="1">
    <source>
        <dbReference type="ARBA" id="ARBA00022801"/>
    </source>
</evidence>
<evidence type="ECO:0000313" key="3">
    <source>
        <dbReference type="EMBL" id="KKO00474.1"/>
    </source>
</evidence>
<organism evidence="3">
    <name type="scientific">marine sediment metagenome</name>
    <dbReference type="NCBI Taxonomy" id="412755"/>
    <lineage>
        <taxon>unclassified sequences</taxon>
        <taxon>metagenomes</taxon>
        <taxon>ecological metagenomes</taxon>
    </lineage>
</organism>